<reference evidence="2 3" key="1">
    <citation type="submission" date="2024-02" db="EMBL/GenBank/DDBJ databases">
        <title>STSV induces naive adaptation in Sulfolobus.</title>
        <authorList>
            <person name="Xiang X."/>
            <person name="Song M."/>
        </authorList>
    </citation>
    <scope>NUCLEOTIDE SEQUENCE [LARGE SCALE GENOMIC DNA]</scope>
    <source>
        <strain evidence="2 3">RT2</strain>
    </source>
</reference>
<organism evidence="2 3">
    <name type="scientific">Sulfolobus tengchongensis</name>
    <dbReference type="NCBI Taxonomy" id="207809"/>
    <lineage>
        <taxon>Archaea</taxon>
        <taxon>Thermoproteota</taxon>
        <taxon>Thermoprotei</taxon>
        <taxon>Sulfolobales</taxon>
        <taxon>Sulfolobaceae</taxon>
        <taxon>Sulfolobus</taxon>
    </lineage>
</organism>
<evidence type="ECO:0000313" key="3">
    <source>
        <dbReference type="Proteomes" id="UP001432202"/>
    </source>
</evidence>
<gene>
    <name evidence="2" type="ORF">V6M85_06380</name>
</gene>
<keyword evidence="1" id="KW-0812">Transmembrane</keyword>
<dbReference type="GeneID" id="89336378"/>
<keyword evidence="1" id="KW-1133">Transmembrane helix</keyword>
<dbReference type="AlphaFoldDB" id="A0AAX4L4U9"/>
<sequence length="136" mass="15610">MKAISEAITVVFLILVTLIAIAIVTIYYLHVVNLNQYGLSQELRNYYIDTGQILSVVYYHQTDNHTCFYVENIGNVPINVSKIYVNHTAIKFIIYNSTTTDIRVLYPQVVYVIQVYDNTTNIIIQTTNNNLIELEA</sequence>
<dbReference type="Proteomes" id="UP001432202">
    <property type="component" value="Chromosome"/>
</dbReference>
<dbReference type="RefSeq" id="WP_338604412.1">
    <property type="nucleotide sequence ID" value="NZ_CP146016.1"/>
</dbReference>
<keyword evidence="1" id="KW-0472">Membrane</keyword>
<feature type="transmembrane region" description="Helical" evidence="1">
    <location>
        <begin position="7"/>
        <end position="29"/>
    </location>
</feature>
<evidence type="ECO:0000256" key="1">
    <source>
        <dbReference type="SAM" id="Phobius"/>
    </source>
</evidence>
<name>A0AAX4L4U9_9CREN</name>
<evidence type="ECO:0000313" key="2">
    <source>
        <dbReference type="EMBL" id="WWQ61690.1"/>
    </source>
</evidence>
<proteinExistence type="predicted"/>
<accession>A0AAX4L4U9</accession>
<protein>
    <submittedName>
        <fullName evidence="2">Uncharacterized protein</fullName>
    </submittedName>
</protein>
<dbReference type="EMBL" id="CP146016">
    <property type="protein sequence ID" value="WWQ61690.1"/>
    <property type="molecule type" value="Genomic_DNA"/>
</dbReference>
<keyword evidence="3" id="KW-1185">Reference proteome</keyword>